<keyword evidence="2" id="KW-0812">Transmembrane</keyword>
<evidence type="ECO:0000256" key="2">
    <source>
        <dbReference type="SAM" id="Phobius"/>
    </source>
</evidence>
<feature type="compositionally biased region" description="Low complexity" evidence="1">
    <location>
        <begin position="19"/>
        <end position="28"/>
    </location>
</feature>
<evidence type="ECO:0000313" key="3">
    <source>
        <dbReference type="EMBL" id="CAE4583937.1"/>
    </source>
</evidence>
<dbReference type="EMBL" id="HBNS01003652">
    <property type="protein sequence ID" value="CAE4583938.1"/>
    <property type="molecule type" value="Transcribed_RNA"/>
</dbReference>
<feature type="compositionally biased region" description="Basic and acidic residues" evidence="1">
    <location>
        <begin position="240"/>
        <end position="256"/>
    </location>
</feature>
<reference evidence="3" key="1">
    <citation type="submission" date="2021-01" db="EMBL/GenBank/DDBJ databases">
        <authorList>
            <person name="Corre E."/>
            <person name="Pelletier E."/>
            <person name="Niang G."/>
            <person name="Scheremetjew M."/>
            <person name="Finn R."/>
            <person name="Kale V."/>
            <person name="Holt S."/>
            <person name="Cochrane G."/>
            <person name="Meng A."/>
            <person name="Brown T."/>
            <person name="Cohen L."/>
        </authorList>
    </citation>
    <scope>NUCLEOTIDE SEQUENCE</scope>
    <source>
        <strain evidence="3">GSO104</strain>
    </source>
</reference>
<feature type="compositionally biased region" description="Basic residues" evidence="1">
    <location>
        <begin position="53"/>
        <end position="62"/>
    </location>
</feature>
<dbReference type="AlphaFoldDB" id="A0A6V2AZ66"/>
<feature type="compositionally biased region" description="Basic and acidic residues" evidence="1">
    <location>
        <begin position="76"/>
        <end position="89"/>
    </location>
</feature>
<feature type="compositionally biased region" description="Basic and acidic residues" evidence="1">
    <location>
        <begin position="320"/>
        <end position="353"/>
    </location>
</feature>
<evidence type="ECO:0000313" key="4">
    <source>
        <dbReference type="EMBL" id="CAE4583938.1"/>
    </source>
</evidence>
<gene>
    <name evidence="3" type="ORF">DBRI00130_LOCUS2960</name>
    <name evidence="4" type="ORF">DBRI00130_LOCUS2961</name>
</gene>
<feature type="compositionally biased region" description="Polar residues" evidence="1">
    <location>
        <begin position="369"/>
        <end position="384"/>
    </location>
</feature>
<feature type="compositionally biased region" description="Basic and acidic residues" evidence="1">
    <location>
        <begin position="446"/>
        <end position="475"/>
    </location>
</feature>
<organism evidence="3">
    <name type="scientific">Ditylum brightwellii</name>
    <dbReference type="NCBI Taxonomy" id="49249"/>
    <lineage>
        <taxon>Eukaryota</taxon>
        <taxon>Sar</taxon>
        <taxon>Stramenopiles</taxon>
        <taxon>Ochrophyta</taxon>
        <taxon>Bacillariophyta</taxon>
        <taxon>Mediophyceae</taxon>
        <taxon>Lithodesmiophycidae</taxon>
        <taxon>Lithodesmiales</taxon>
        <taxon>Lithodesmiaceae</taxon>
        <taxon>Ditylum</taxon>
    </lineage>
</organism>
<protein>
    <submittedName>
        <fullName evidence="3">Uncharacterized protein</fullName>
    </submittedName>
</protein>
<proteinExistence type="predicted"/>
<feature type="compositionally biased region" description="Low complexity" evidence="1">
    <location>
        <begin position="37"/>
        <end position="50"/>
    </location>
</feature>
<keyword evidence="2" id="KW-1133">Transmembrane helix</keyword>
<keyword evidence="2" id="KW-0472">Membrane</keyword>
<feature type="transmembrane region" description="Helical" evidence="2">
    <location>
        <begin position="501"/>
        <end position="522"/>
    </location>
</feature>
<feature type="region of interest" description="Disordered" evidence="1">
    <location>
        <begin position="443"/>
        <end position="475"/>
    </location>
</feature>
<accession>A0A6V2AZ66</accession>
<dbReference type="EMBL" id="HBNS01003651">
    <property type="protein sequence ID" value="CAE4583937.1"/>
    <property type="molecule type" value="Transcribed_RNA"/>
</dbReference>
<feature type="compositionally biased region" description="Basic and acidic residues" evidence="1">
    <location>
        <begin position="266"/>
        <end position="293"/>
    </location>
</feature>
<name>A0A6V2AZ66_9STRA</name>
<evidence type="ECO:0000256" key="1">
    <source>
        <dbReference type="SAM" id="MobiDB-lite"/>
    </source>
</evidence>
<sequence length="581" mass="64210">MPSVKIFSKKHRNSDDDSSTVTSSSTMSLKRIRFKPSLRSLKSSKSAPALVNKKQKKKKKEGKSKPIEPTSPQNNDDSRLKADNNDVHIDPSTTTSTDKRADADNAEASEGLNAPEKIPVCDILSVLVLAMDPVDRVFEMFHLEFNAKRAIVLDVLDQIPLSADKKRLQNMKYDGVCDRSGTEMKLSYLINEYTSGNDVFIAIPEGYDGKKTAELAAPILKDEEVNDMVRSTGIPLSAVEKNDDTTLSQEVKREDNSAPVEQDPTSEAKETATVKRDDISVERNDNSVERDPTLEEENATLMEPPAKPAEHEVVPVSRDGISEQKEATHVERDNALEERESSSADQDVTHIEQDVTPTELDVTRIEQGITPTEQDVTHLEQVSVSDEIDTTLPDQEPASKEKDAPPPLEQDISPKEKDVIPVEQNATPTDTDDALAQGGTAIVEENQEKITLKDKSESNPNESDEKINDATEKKDASILQEVPHFTRDLVMNTGSKPSKTFYLVAAFLFVSLSIMAWVLLVGSKEATIGSESHDYLSLAQIDVGVPVEENLSMPPKKKIAKSLDLIGKSILKFRVKRQENI</sequence>
<feature type="region of interest" description="Disordered" evidence="1">
    <location>
        <begin position="1"/>
        <end position="111"/>
    </location>
</feature>
<feature type="region of interest" description="Disordered" evidence="1">
    <location>
        <begin position="236"/>
        <end position="420"/>
    </location>
</feature>